<keyword evidence="2" id="KW-0805">Transcription regulation</keyword>
<feature type="region of interest" description="Disordered" evidence="8">
    <location>
        <begin position="1"/>
        <end position="45"/>
    </location>
</feature>
<reference evidence="10" key="1">
    <citation type="journal article" date="2013" name="Genetics">
        <title>The draft genome and transcriptome of Panagrellus redivivus are shaped by the harsh demands of a free-living lifestyle.</title>
        <authorList>
            <person name="Srinivasan J."/>
            <person name="Dillman A.R."/>
            <person name="Macchietto M.G."/>
            <person name="Heikkinen L."/>
            <person name="Lakso M."/>
            <person name="Fracchia K.M."/>
            <person name="Antoshechkin I."/>
            <person name="Mortazavi A."/>
            <person name="Wong G."/>
            <person name="Sternberg P.W."/>
        </authorList>
    </citation>
    <scope>NUCLEOTIDE SEQUENCE [LARGE SCALE GENOMIC DNA]</scope>
    <source>
        <strain evidence="10">MT8872</strain>
    </source>
</reference>
<dbReference type="GO" id="GO:0003700">
    <property type="term" value="F:DNA-binding transcription factor activity"/>
    <property type="evidence" value="ECO:0007669"/>
    <property type="project" value="TreeGrafter"/>
</dbReference>
<dbReference type="GO" id="GO:0045944">
    <property type="term" value="P:positive regulation of transcription by RNA polymerase II"/>
    <property type="evidence" value="ECO:0007669"/>
    <property type="project" value="TreeGrafter"/>
</dbReference>
<dbReference type="CDD" id="cd11406">
    <property type="entry name" value="bHLHzip_Max"/>
    <property type="match status" value="1"/>
</dbReference>
<keyword evidence="7" id="KW-0175">Coiled coil</keyword>
<dbReference type="SUPFAM" id="SSF47459">
    <property type="entry name" value="HLH, helix-loop-helix DNA-binding domain"/>
    <property type="match status" value="1"/>
</dbReference>
<dbReference type="InterPro" id="IPR036638">
    <property type="entry name" value="HLH_DNA-bd_sf"/>
</dbReference>
<name>A0A7E4VJ54_PANRE</name>
<feature type="domain" description="BHLH" evidence="9">
    <location>
        <begin position="43"/>
        <end position="94"/>
    </location>
</feature>
<dbReference type="SMART" id="SM00353">
    <property type="entry name" value="HLH"/>
    <property type="match status" value="1"/>
</dbReference>
<evidence type="ECO:0000256" key="5">
    <source>
        <dbReference type="ARBA" id="ARBA00023163"/>
    </source>
</evidence>
<dbReference type="InterPro" id="IPR011598">
    <property type="entry name" value="bHLH_dom"/>
</dbReference>
<evidence type="ECO:0000256" key="4">
    <source>
        <dbReference type="ARBA" id="ARBA00023159"/>
    </source>
</evidence>
<evidence type="ECO:0000256" key="6">
    <source>
        <dbReference type="ARBA" id="ARBA00023242"/>
    </source>
</evidence>
<evidence type="ECO:0000256" key="7">
    <source>
        <dbReference type="SAM" id="Coils"/>
    </source>
</evidence>
<comment type="similarity">
    <text evidence="1">Belongs to the MAX family.</text>
</comment>
<dbReference type="GO" id="GO:0090575">
    <property type="term" value="C:RNA polymerase II transcription regulator complex"/>
    <property type="evidence" value="ECO:0007669"/>
    <property type="project" value="TreeGrafter"/>
</dbReference>
<dbReference type="PANTHER" id="PTHR10328">
    <property type="entry name" value="PROTEIN MAX MYC-ASSOCIATED FACTOR X"/>
    <property type="match status" value="1"/>
</dbReference>
<evidence type="ECO:0000256" key="2">
    <source>
        <dbReference type="ARBA" id="ARBA00023015"/>
    </source>
</evidence>
<evidence type="ECO:0000256" key="1">
    <source>
        <dbReference type="ARBA" id="ARBA00007628"/>
    </source>
</evidence>
<protein>
    <submittedName>
        <fullName evidence="11">BHLH domain-containing protein</fullName>
    </submittedName>
</protein>
<dbReference type="GO" id="GO:0003677">
    <property type="term" value="F:DNA binding"/>
    <property type="evidence" value="ECO:0007669"/>
    <property type="project" value="UniProtKB-KW"/>
</dbReference>
<keyword evidence="6" id="KW-0539">Nucleus</keyword>
<evidence type="ECO:0000313" key="11">
    <source>
        <dbReference type="WBParaSite" id="Pan_g21817.t1"/>
    </source>
</evidence>
<dbReference type="WBParaSite" id="Pan_g21817.t1">
    <property type="protein sequence ID" value="Pan_g21817.t1"/>
    <property type="gene ID" value="Pan_g21817"/>
</dbReference>
<proteinExistence type="inferred from homology"/>
<dbReference type="Pfam" id="PF00010">
    <property type="entry name" value="HLH"/>
    <property type="match status" value="1"/>
</dbReference>
<evidence type="ECO:0000256" key="3">
    <source>
        <dbReference type="ARBA" id="ARBA00023125"/>
    </source>
</evidence>
<dbReference type="Proteomes" id="UP000492821">
    <property type="component" value="Unassembled WGS sequence"/>
</dbReference>
<sequence>MLPSSRQTAPPLRKRKYHSDDGDFSDDEASFSPKSGSPSLDDDRRAHHNELERRRRDHIKDHFQALKNTIPLLEGEKSSRALILKRAVDYISLLQAQLKEAKIEIDDQKRRNDQYRHHATLGLINQSANYAAAAATAPAVVAPPAPAQNSQVNATANAFACLNLPSTSAYCPSVNDSFKPSTSPLSAPVAPLTMPHVPIATTSAAPVTTTYAPVSTYNPNLNLNTEQTKLLSTLLLNQLIQQQSAPAPQAPVTDLTSPNLFSLHEHQMAVQL</sequence>
<keyword evidence="3" id="KW-0238">DNA-binding</keyword>
<evidence type="ECO:0000256" key="8">
    <source>
        <dbReference type="SAM" id="MobiDB-lite"/>
    </source>
</evidence>
<evidence type="ECO:0000313" key="10">
    <source>
        <dbReference type="Proteomes" id="UP000492821"/>
    </source>
</evidence>
<dbReference type="Gene3D" id="4.10.280.10">
    <property type="entry name" value="Helix-loop-helix DNA-binding domain"/>
    <property type="match status" value="1"/>
</dbReference>
<feature type="coiled-coil region" evidence="7">
    <location>
        <begin position="84"/>
        <end position="118"/>
    </location>
</feature>
<keyword evidence="4" id="KW-0010">Activator</keyword>
<keyword evidence="10" id="KW-1185">Reference proteome</keyword>
<organism evidence="10 11">
    <name type="scientific">Panagrellus redivivus</name>
    <name type="common">Microworm</name>
    <dbReference type="NCBI Taxonomy" id="6233"/>
    <lineage>
        <taxon>Eukaryota</taxon>
        <taxon>Metazoa</taxon>
        <taxon>Ecdysozoa</taxon>
        <taxon>Nematoda</taxon>
        <taxon>Chromadorea</taxon>
        <taxon>Rhabditida</taxon>
        <taxon>Tylenchina</taxon>
        <taxon>Panagrolaimomorpha</taxon>
        <taxon>Panagrolaimoidea</taxon>
        <taxon>Panagrolaimidae</taxon>
        <taxon>Panagrellus</taxon>
    </lineage>
</organism>
<dbReference type="AlphaFoldDB" id="A0A7E4VJ54"/>
<accession>A0A7E4VJ54</accession>
<dbReference type="FunFam" id="4.10.280.10:FF:000019">
    <property type="entry name" value="Myc proto-oncogene protein"/>
    <property type="match status" value="1"/>
</dbReference>
<dbReference type="PANTHER" id="PTHR10328:SF3">
    <property type="entry name" value="PROTEIN MAX"/>
    <property type="match status" value="1"/>
</dbReference>
<dbReference type="GO" id="GO:0046983">
    <property type="term" value="F:protein dimerization activity"/>
    <property type="evidence" value="ECO:0007669"/>
    <property type="project" value="InterPro"/>
</dbReference>
<keyword evidence="5" id="KW-0804">Transcription</keyword>
<evidence type="ECO:0000259" key="9">
    <source>
        <dbReference type="PROSITE" id="PS50888"/>
    </source>
</evidence>
<dbReference type="PROSITE" id="PS50888">
    <property type="entry name" value="BHLH"/>
    <property type="match status" value="1"/>
</dbReference>
<reference evidence="11" key="2">
    <citation type="submission" date="2020-10" db="UniProtKB">
        <authorList>
            <consortium name="WormBaseParasite"/>
        </authorList>
    </citation>
    <scope>IDENTIFICATION</scope>
</reference>